<accession>A0A922T4U7</accession>
<dbReference type="AlphaFoldDB" id="A0A922T4U7"/>
<reference evidence="1 2" key="1">
    <citation type="journal article" date="2014" name="Int. J. Syst. Evol. Microbiol.">
        <title>Phylogenomics and the dynamic genome evolution of the genus Streptococcus.</title>
        <authorList>
            <consortium name="The Broad Institute Genome Sequencing Platform"/>
            <person name="Richards V.P."/>
            <person name="Palmer S.R."/>
            <person name="Pavinski Bitar P.D."/>
            <person name="Qin X."/>
            <person name="Weinstock G.M."/>
            <person name="Highlander S.K."/>
            <person name="Town C.D."/>
            <person name="Burne R.A."/>
            <person name="Stanhope M.J."/>
        </authorList>
    </citation>
    <scope>NUCLEOTIDE SEQUENCE [LARGE SCALE GENOMIC DNA]</scope>
    <source>
        <strain evidence="1 2">CECT 5772</strain>
    </source>
</reference>
<protein>
    <submittedName>
        <fullName evidence="1">Uncharacterized protein</fullName>
    </submittedName>
</protein>
<dbReference type="EMBL" id="AWEX01000103">
    <property type="protein sequence ID" value="KED03656.1"/>
    <property type="molecule type" value="Genomic_DNA"/>
</dbReference>
<organism evidence="1 2">
    <name type="scientific">Streptococcus equi subsp. ruminatorum CECT 5772</name>
    <dbReference type="NCBI Taxonomy" id="1051981"/>
    <lineage>
        <taxon>Bacteria</taxon>
        <taxon>Bacillati</taxon>
        <taxon>Bacillota</taxon>
        <taxon>Bacilli</taxon>
        <taxon>Lactobacillales</taxon>
        <taxon>Streptococcaceae</taxon>
        <taxon>Streptococcus</taxon>
    </lineage>
</organism>
<evidence type="ECO:0000313" key="2">
    <source>
        <dbReference type="Proteomes" id="UP000028704"/>
    </source>
</evidence>
<sequence>MHRDRKARQLAAEDRERYGMILQNVKLAHSFKKYLIYHELYS</sequence>
<gene>
    <name evidence="1" type="ORF">CECT5772_09572</name>
</gene>
<dbReference type="Proteomes" id="UP000028704">
    <property type="component" value="Unassembled WGS sequence"/>
</dbReference>
<comment type="caution">
    <text evidence="1">The sequence shown here is derived from an EMBL/GenBank/DDBJ whole genome shotgun (WGS) entry which is preliminary data.</text>
</comment>
<evidence type="ECO:0000313" key="1">
    <source>
        <dbReference type="EMBL" id="KED03656.1"/>
    </source>
</evidence>
<name>A0A922T4U7_9STRE</name>
<proteinExistence type="predicted"/>